<dbReference type="AlphaFoldDB" id="A0A544TU32"/>
<evidence type="ECO:0000313" key="10">
    <source>
        <dbReference type="EMBL" id="TQR20920.1"/>
    </source>
</evidence>
<gene>
    <name evidence="10" type="primary">fliH</name>
    <name evidence="10" type="ORF">FG384_04815</name>
</gene>
<dbReference type="NCBIfam" id="TIGR03825">
    <property type="entry name" value="FliH_bacil"/>
    <property type="match status" value="1"/>
</dbReference>
<keyword evidence="4" id="KW-1005">Bacterial flagellum biogenesis</keyword>
<proteinExistence type="inferred from homology"/>
<evidence type="ECO:0000259" key="9">
    <source>
        <dbReference type="Pfam" id="PF02108"/>
    </source>
</evidence>
<evidence type="ECO:0000256" key="8">
    <source>
        <dbReference type="SAM" id="Coils"/>
    </source>
</evidence>
<evidence type="ECO:0000256" key="1">
    <source>
        <dbReference type="ARBA" id="ARBA00003041"/>
    </source>
</evidence>
<comment type="function">
    <text evidence="1">Needed for flagellar regrowth and assembly.</text>
</comment>
<keyword evidence="10" id="KW-0966">Cell projection</keyword>
<evidence type="ECO:0000313" key="11">
    <source>
        <dbReference type="Proteomes" id="UP000316626"/>
    </source>
</evidence>
<dbReference type="GO" id="GO:0044781">
    <property type="term" value="P:bacterial-type flagellum organization"/>
    <property type="evidence" value="ECO:0007669"/>
    <property type="project" value="UniProtKB-KW"/>
</dbReference>
<comment type="caution">
    <text evidence="10">The sequence shown here is derived from an EMBL/GenBank/DDBJ whole genome shotgun (WGS) entry which is preliminary data.</text>
</comment>
<sequence length="256" mass="29742">MSRIFRSVQMKENSEQIRPIQIINLNEPKDLQIDQNLSLDVILKERDKMVREANEEIDFQKEELAKEIEQSKQFISDQLNAWEEQKSVFQQAAYDEGFALGQEEGRNKAKADMQQDLALANETIQTAHENAANYVKHQEQVILELAIRTAERIIGAKLEENEELFLSIVKRGIKEAREMKEIKLYVSPTYFALVSSNRDELASIFPVDVPFMIFVDEDMNSRDCYIETNHGRIVVSIDEQLQELRLKLVDMLDSME</sequence>
<dbReference type="InterPro" id="IPR018035">
    <property type="entry name" value="Flagellar_FliH/T3SS_HrpE"/>
</dbReference>
<comment type="similarity">
    <text evidence="2">Belongs to the FliH family.</text>
</comment>
<evidence type="ECO:0000256" key="4">
    <source>
        <dbReference type="ARBA" id="ARBA00022795"/>
    </source>
</evidence>
<keyword evidence="6" id="KW-1006">Bacterial flagellum protein export</keyword>
<evidence type="ECO:0000256" key="7">
    <source>
        <dbReference type="NCBIfam" id="TIGR03825"/>
    </source>
</evidence>
<name>A0A544TU32_9BACI</name>
<evidence type="ECO:0000256" key="5">
    <source>
        <dbReference type="ARBA" id="ARBA00022927"/>
    </source>
</evidence>
<evidence type="ECO:0000256" key="6">
    <source>
        <dbReference type="ARBA" id="ARBA00023225"/>
    </source>
</evidence>
<dbReference type="Proteomes" id="UP000316626">
    <property type="component" value="Unassembled WGS sequence"/>
</dbReference>
<keyword evidence="10" id="KW-0969">Cilium</keyword>
<dbReference type="PANTHER" id="PTHR34982:SF1">
    <property type="entry name" value="FLAGELLAR ASSEMBLY PROTEIN FLIH"/>
    <property type="match status" value="1"/>
</dbReference>
<keyword evidence="3" id="KW-0813">Transport</keyword>
<accession>A0A544TU32</accession>
<evidence type="ECO:0000256" key="2">
    <source>
        <dbReference type="ARBA" id="ARBA00006602"/>
    </source>
</evidence>
<dbReference type="PANTHER" id="PTHR34982">
    <property type="entry name" value="YOP PROTEINS TRANSLOCATION PROTEIN L"/>
    <property type="match status" value="1"/>
</dbReference>
<dbReference type="GO" id="GO:0005829">
    <property type="term" value="C:cytosol"/>
    <property type="evidence" value="ECO:0007669"/>
    <property type="project" value="TreeGrafter"/>
</dbReference>
<reference evidence="10 11" key="1">
    <citation type="submission" date="2019-06" db="EMBL/GenBank/DDBJ databases">
        <title>Psychrobacillus vulpis sp. nov., a new species isolated from feces of a red fox that inhabits in The Tablas de Daimiel Natural Park, Albacete, Spain.</title>
        <authorList>
            <person name="Rodriguez M."/>
            <person name="Reina J.C."/>
            <person name="Bejar V."/>
            <person name="Llamas I."/>
        </authorList>
    </citation>
    <scope>NUCLEOTIDE SEQUENCE [LARGE SCALE GENOMIC DNA]</scope>
    <source>
        <strain evidence="10 11">Z8</strain>
    </source>
</reference>
<evidence type="ECO:0000256" key="3">
    <source>
        <dbReference type="ARBA" id="ARBA00022448"/>
    </source>
</evidence>
<dbReference type="EMBL" id="VDGI01000003">
    <property type="protein sequence ID" value="TQR20920.1"/>
    <property type="molecule type" value="Genomic_DNA"/>
</dbReference>
<feature type="domain" description="Flagellar assembly protein FliH/Type III secretion system HrpE" evidence="9">
    <location>
        <begin position="121"/>
        <end position="244"/>
    </location>
</feature>
<dbReference type="OrthoDB" id="19020at2"/>
<dbReference type="InterPro" id="IPR051472">
    <property type="entry name" value="T3SS_Stator/FliH"/>
</dbReference>
<keyword evidence="10" id="KW-0282">Flagellum</keyword>
<keyword evidence="11" id="KW-1185">Reference proteome</keyword>
<feature type="coiled-coil region" evidence="8">
    <location>
        <begin position="43"/>
        <end position="85"/>
    </location>
</feature>
<protein>
    <recommendedName>
        <fullName evidence="7">Flagellar assembly protein FliH</fullName>
    </recommendedName>
</protein>
<keyword evidence="8" id="KW-0175">Coiled coil</keyword>
<dbReference type="GO" id="GO:0015031">
    <property type="term" value="P:protein transport"/>
    <property type="evidence" value="ECO:0007669"/>
    <property type="project" value="UniProtKB-KW"/>
</dbReference>
<dbReference type="Pfam" id="PF02108">
    <property type="entry name" value="FliH"/>
    <property type="match status" value="1"/>
</dbReference>
<dbReference type="InterPro" id="IPR022524">
    <property type="entry name" value="FliH_Bacilli"/>
</dbReference>
<keyword evidence="5" id="KW-0653">Protein transport</keyword>
<organism evidence="10 11">
    <name type="scientific">Psychrobacillus vulpis</name>
    <dbReference type="NCBI Taxonomy" id="2325572"/>
    <lineage>
        <taxon>Bacteria</taxon>
        <taxon>Bacillati</taxon>
        <taxon>Bacillota</taxon>
        <taxon>Bacilli</taxon>
        <taxon>Bacillales</taxon>
        <taxon>Bacillaceae</taxon>
        <taxon>Psychrobacillus</taxon>
    </lineage>
</organism>